<dbReference type="OrthoDB" id="9775950at2"/>
<dbReference type="PANTHER" id="PTHR30250">
    <property type="entry name" value="PST FAMILY PREDICTED COLANIC ACID TRANSPORTER"/>
    <property type="match status" value="1"/>
</dbReference>
<feature type="transmembrane region" description="Helical" evidence="6">
    <location>
        <begin position="183"/>
        <end position="207"/>
    </location>
</feature>
<dbReference type="RefSeq" id="WP_090442379.1">
    <property type="nucleotide sequence ID" value="NZ_FOHU01000006.1"/>
</dbReference>
<evidence type="ECO:0000256" key="1">
    <source>
        <dbReference type="ARBA" id="ARBA00004651"/>
    </source>
</evidence>
<organism evidence="7 8">
    <name type="scientific">Natronincola peptidivorans</name>
    <dbReference type="NCBI Taxonomy" id="426128"/>
    <lineage>
        <taxon>Bacteria</taxon>
        <taxon>Bacillati</taxon>
        <taxon>Bacillota</taxon>
        <taxon>Clostridia</taxon>
        <taxon>Peptostreptococcales</taxon>
        <taxon>Natronincolaceae</taxon>
        <taxon>Natronincola</taxon>
    </lineage>
</organism>
<feature type="transmembrane region" description="Helical" evidence="6">
    <location>
        <begin position="161"/>
        <end position="177"/>
    </location>
</feature>
<feature type="transmembrane region" description="Helical" evidence="6">
    <location>
        <begin position="121"/>
        <end position="140"/>
    </location>
</feature>
<dbReference type="AlphaFoldDB" id="A0A1I0CSF2"/>
<dbReference type="PANTHER" id="PTHR30250:SF21">
    <property type="entry name" value="LIPID II FLIPPASE MURJ"/>
    <property type="match status" value="1"/>
</dbReference>
<dbReference type="EMBL" id="FOHU01000006">
    <property type="protein sequence ID" value="SET22636.1"/>
    <property type="molecule type" value="Genomic_DNA"/>
</dbReference>
<feature type="transmembrane region" description="Helical" evidence="6">
    <location>
        <begin position="330"/>
        <end position="354"/>
    </location>
</feature>
<evidence type="ECO:0000313" key="7">
    <source>
        <dbReference type="EMBL" id="SET22636.1"/>
    </source>
</evidence>
<reference evidence="7 8" key="1">
    <citation type="submission" date="2016-10" db="EMBL/GenBank/DDBJ databases">
        <authorList>
            <person name="de Groot N.N."/>
        </authorList>
    </citation>
    <scope>NUCLEOTIDE SEQUENCE [LARGE SCALE GENOMIC DNA]</scope>
    <source>
        <strain evidence="7 8">DSM 18979</strain>
    </source>
</reference>
<keyword evidence="8" id="KW-1185">Reference proteome</keyword>
<evidence type="ECO:0000256" key="6">
    <source>
        <dbReference type="SAM" id="Phobius"/>
    </source>
</evidence>
<sequence length="533" mass="56953">MKKDNFLKGAVILGAAGMIVKVMGAFFRIPLGNIIESEGLGYYQVGYTVFNFLLAFTAAGFPTAISKLVSEKRAKEDYHGAHKVFKTSFYLLVGLGAAGSIILALITSFLVNNVFKSPNAYYAVLALSPAVFFVAVLASFRGYFQGMRDMVPTATSQVVEQAARVVFGLSLAIFLLSRMDVTYAAAGASFGAAIGAAAALVIMLFLYNKKKSRIVPAGIKAGAFQEETSKEIINNLLKIAIPIAIGASVMPLINILDTFVVLRRLQAIGFSYQEANSLYGQLQGMANTLVNLPQVLTVALAVSIVPVISESVATNDWEAVRNDAKSALRVALLIGLPASTGLAVLSTPIMTMLFPRETGSIGQILLFLAFAVTFLAPLQALTGVLQGLGKPDVPVRNLMIGAAVKFVVTYILTGIPSLNVKGAALGTVVAYLVAFILNFLAVKKATEVTFEARQFIFKPIISVATMGLVVYIFYRQLYPFLGNSLSTVISIGIGAAVYGIMLLKTQTIIREDFDLLPGGGKLLKLLNKTKLIK</sequence>
<feature type="transmembrane region" description="Helical" evidence="6">
    <location>
        <begin position="397"/>
        <end position="418"/>
    </location>
</feature>
<gene>
    <name evidence="7" type="ORF">SAMN05660297_01741</name>
</gene>
<evidence type="ECO:0000313" key="8">
    <source>
        <dbReference type="Proteomes" id="UP000199568"/>
    </source>
</evidence>
<keyword evidence="5 6" id="KW-0472">Membrane</keyword>
<dbReference type="Pfam" id="PF01943">
    <property type="entry name" value="Polysacc_synt"/>
    <property type="match status" value="1"/>
</dbReference>
<dbReference type="PIRSF" id="PIRSF038958">
    <property type="entry name" value="PG_synth_SpoVB"/>
    <property type="match status" value="1"/>
</dbReference>
<feature type="transmembrane region" description="Helical" evidence="6">
    <location>
        <begin position="7"/>
        <end position="29"/>
    </location>
</feature>
<dbReference type="STRING" id="426128.SAMN05660297_01741"/>
<feature type="transmembrane region" description="Helical" evidence="6">
    <location>
        <begin position="49"/>
        <end position="69"/>
    </location>
</feature>
<evidence type="ECO:0000256" key="5">
    <source>
        <dbReference type="ARBA" id="ARBA00023136"/>
    </source>
</evidence>
<feature type="transmembrane region" description="Helical" evidence="6">
    <location>
        <begin position="455"/>
        <end position="474"/>
    </location>
</feature>
<dbReference type="CDD" id="cd13124">
    <property type="entry name" value="MATE_SpoVB_like"/>
    <property type="match status" value="1"/>
</dbReference>
<feature type="transmembrane region" description="Helical" evidence="6">
    <location>
        <begin position="424"/>
        <end position="443"/>
    </location>
</feature>
<dbReference type="Proteomes" id="UP000199568">
    <property type="component" value="Unassembled WGS sequence"/>
</dbReference>
<feature type="transmembrane region" description="Helical" evidence="6">
    <location>
        <begin position="360"/>
        <end position="385"/>
    </location>
</feature>
<dbReference type="InterPro" id="IPR002797">
    <property type="entry name" value="Polysacc_synth"/>
</dbReference>
<feature type="transmembrane region" description="Helical" evidence="6">
    <location>
        <begin position="480"/>
        <end position="503"/>
    </location>
</feature>
<dbReference type="InterPro" id="IPR050833">
    <property type="entry name" value="Poly_Biosynth_Transport"/>
</dbReference>
<dbReference type="GO" id="GO:0005886">
    <property type="term" value="C:plasma membrane"/>
    <property type="evidence" value="ECO:0007669"/>
    <property type="project" value="UniProtKB-SubCell"/>
</dbReference>
<keyword evidence="4 6" id="KW-1133">Transmembrane helix</keyword>
<dbReference type="InterPro" id="IPR024923">
    <property type="entry name" value="PG_synth_SpoVB"/>
</dbReference>
<feature type="transmembrane region" description="Helical" evidence="6">
    <location>
        <begin position="292"/>
        <end position="309"/>
    </location>
</feature>
<feature type="transmembrane region" description="Helical" evidence="6">
    <location>
        <begin position="89"/>
        <end position="115"/>
    </location>
</feature>
<feature type="transmembrane region" description="Helical" evidence="6">
    <location>
        <begin position="236"/>
        <end position="256"/>
    </location>
</feature>
<evidence type="ECO:0000256" key="3">
    <source>
        <dbReference type="ARBA" id="ARBA00022692"/>
    </source>
</evidence>
<evidence type="ECO:0000256" key="4">
    <source>
        <dbReference type="ARBA" id="ARBA00022989"/>
    </source>
</evidence>
<evidence type="ECO:0000256" key="2">
    <source>
        <dbReference type="ARBA" id="ARBA00022475"/>
    </source>
</evidence>
<comment type="subcellular location">
    <subcellularLocation>
        <location evidence="1">Cell membrane</location>
        <topology evidence="1">Multi-pass membrane protein</topology>
    </subcellularLocation>
</comment>
<protein>
    <submittedName>
        <fullName evidence="7">Stage V sporulation protein B</fullName>
    </submittedName>
</protein>
<accession>A0A1I0CSF2</accession>
<keyword evidence="2" id="KW-1003">Cell membrane</keyword>
<keyword evidence="3 6" id="KW-0812">Transmembrane</keyword>
<proteinExistence type="predicted"/>
<name>A0A1I0CSF2_9FIRM</name>